<gene>
    <name evidence="2" type="ORF">BU058_10155</name>
</gene>
<accession>A0A9Q6HMU0</accession>
<evidence type="ECO:0000313" key="2">
    <source>
        <dbReference type="EMBL" id="PTI74686.1"/>
    </source>
</evidence>
<proteinExistence type="predicted"/>
<dbReference type="PROSITE" id="PS51257">
    <property type="entry name" value="PROKAR_LIPOPROTEIN"/>
    <property type="match status" value="1"/>
</dbReference>
<dbReference type="AlphaFoldDB" id="A0A9Q6HMU0"/>
<evidence type="ECO:0000313" key="3">
    <source>
        <dbReference type="Proteomes" id="UP000241960"/>
    </source>
</evidence>
<dbReference type="Proteomes" id="UP000241960">
    <property type="component" value="Unassembled WGS sequence"/>
</dbReference>
<comment type="caution">
    <text evidence="2">The sequence shown here is derived from an EMBL/GenBank/DDBJ whole genome shotgun (WGS) entry which is preliminary data.</text>
</comment>
<dbReference type="RefSeq" id="WP_073504897.1">
    <property type="nucleotide sequence ID" value="NZ_CP018199.1"/>
</dbReference>
<dbReference type="EMBL" id="PZFQ01000035">
    <property type="protein sequence ID" value="PTI74686.1"/>
    <property type="molecule type" value="Genomic_DNA"/>
</dbReference>
<evidence type="ECO:0008006" key="4">
    <source>
        <dbReference type="Google" id="ProtNLM"/>
    </source>
</evidence>
<name>A0A9Q6HMU0_9STAP</name>
<feature type="signal peptide" evidence="1">
    <location>
        <begin position="1"/>
        <end position="31"/>
    </location>
</feature>
<feature type="chain" id="PRO_5040507286" description="Lipoprotein" evidence="1">
    <location>
        <begin position="32"/>
        <end position="250"/>
    </location>
</feature>
<protein>
    <recommendedName>
        <fullName evidence="4">Lipoprotein</fullName>
    </recommendedName>
</protein>
<reference evidence="2 3" key="1">
    <citation type="journal article" date="2016" name="Front. Microbiol.">
        <title>Comprehensive Phylogenetic Analysis of Bovine Non-aureus Staphylococci Species Based on Whole-Genome Sequencing.</title>
        <authorList>
            <person name="Naushad S."/>
            <person name="Barkema H.W."/>
            <person name="Luby C."/>
            <person name="Condas L.A."/>
            <person name="Nobrega D.B."/>
            <person name="Carson D.A."/>
            <person name="De Buck J."/>
        </authorList>
    </citation>
    <scope>NUCLEOTIDE SEQUENCE [LARGE SCALE GENOMIC DNA]</scope>
    <source>
        <strain evidence="2 3">SNUC 1231</strain>
    </source>
</reference>
<keyword evidence="1" id="KW-0732">Signal</keyword>
<sequence>MKNLTLGIMALFLACCLAFLLFLATNQQALAKVHESISSFSDSHKVVKAKEQANHKANHSISAAMKDTEKNEDRKEPYYAENYVPIAKLTTHNLKNNEVGKSNLPQFSVALKEAQNTVNRDNDISNTYNDYGIDSTCQGTYYYIFTFKNNDKPHMYYRVTVNEDNQAHIFDRSYRVTDQLGPNKPCLSPQESEVVAQKYAVDKLGANASLKKVKESKEGMFYTFWNSETKQEYKVIVNKAGDVIRQPALN</sequence>
<organism evidence="2 3">
    <name type="scientific">Staphylococcus succinus</name>
    <dbReference type="NCBI Taxonomy" id="61015"/>
    <lineage>
        <taxon>Bacteria</taxon>
        <taxon>Bacillati</taxon>
        <taxon>Bacillota</taxon>
        <taxon>Bacilli</taxon>
        <taxon>Bacillales</taxon>
        <taxon>Staphylococcaceae</taxon>
        <taxon>Staphylococcus</taxon>
    </lineage>
</organism>
<evidence type="ECO:0000256" key="1">
    <source>
        <dbReference type="SAM" id="SignalP"/>
    </source>
</evidence>